<keyword evidence="2" id="KW-1185">Reference proteome</keyword>
<dbReference type="AlphaFoldDB" id="A0A395RRJ1"/>
<evidence type="ECO:0000313" key="2">
    <source>
        <dbReference type="Proteomes" id="UP000266152"/>
    </source>
</evidence>
<proteinExistence type="predicted"/>
<reference evidence="1 2" key="1">
    <citation type="journal article" date="2018" name="PLoS Pathog.">
        <title>Evolution of structural diversity of trichothecenes, a family of toxins produced by plant pathogenic and entomopathogenic fungi.</title>
        <authorList>
            <person name="Proctor R.H."/>
            <person name="McCormick S.P."/>
            <person name="Kim H.S."/>
            <person name="Cardoza R.E."/>
            <person name="Stanley A.M."/>
            <person name="Lindo L."/>
            <person name="Kelly A."/>
            <person name="Brown D.W."/>
            <person name="Lee T."/>
            <person name="Vaughan M.M."/>
            <person name="Alexander N.J."/>
            <person name="Busman M."/>
            <person name="Gutierrez S."/>
        </authorList>
    </citation>
    <scope>NUCLEOTIDE SEQUENCE [LARGE SCALE GENOMIC DNA]</scope>
    <source>
        <strain evidence="1 2">NRRL 3299</strain>
    </source>
</reference>
<sequence length="194" mass="21639">MLTVTNIVSLIAGMPTFTSSPATTVIPAIAALGECGEVNIFYTGFPPHHPLVEAQGWDPIRVDIGLRNDTLNLINAGYNVHVVWAGPETPITVMEDRLKQKGVDFDLVGIGWGMRGATIKTIVRRFEDLVDMYKRNVPWLPIVFNYSPESIVWSVAHRLPMREDCAVLGKPGKLLGYEEICDDRCDKHEIHDEL</sequence>
<gene>
    <name evidence="1" type="ORF">FSPOR_9108</name>
</gene>
<dbReference type="Proteomes" id="UP000266152">
    <property type="component" value="Unassembled WGS sequence"/>
</dbReference>
<dbReference type="EMBL" id="PXOF01000143">
    <property type="protein sequence ID" value="RGP62721.1"/>
    <property type="molecule type" value="Genomic_DNA"/>
</dbReference>
<accession>A0A395RRJ1</accession>
<comment type="caution">
    <text evidence="1">The sequence shown here is derived from an EMBL/GenBank/DDBJ whole genome shotgun (WGS) entry which is preliminary data.</text>
</comment>
<protein>
    <submittedName>
        <fullName evidence="1">Uncharacterized protein</fullName>
    </submittedName>
</protein>
<organism evidence="1 2">
    <name type="scientific">Fusarium sporotrichioides</name>
    <dbReference type="NCBI Taxonomy" id="5514"/>
    <lineage>
        <taxon>Eukaryota</taxon>
        <taxon>Fungi</taxon>
        <taxon>Dikarya</taxon>
        <taxon>Ascomycota</taxon>
        <taxon>Pezizomycotina</taxon>
        <taxon>Sordariomycetes</taxon>
        <taxon>Hypocreomycetidae</taxon>
        <taxon>Hypocreales</taxon>
        <taxon>Nectriaceae</taxon>
        <taxon>Fusarium</taxon>
    </lineage>
</organism>
<name>A0A395RRJ1_FUSSP</name>
<evidence type="ECO:0000313" key="1">
    <source>
        <dbReference type="EMBL" id="RGP62721.1"/>
    </source>
</evidence>